<evidence type="ECO:0000256" key="1">
    <source>
        <dbReference type="SAM" id="SignalP"/>
    </source>
</evidence>
<reference evidence="2 3" key="1">
    <citation type="submission" date="2023-10" db="EMBL/GenBank/DDBJ databases">
        <authorList>
            <person name="Maclean D."/>
            <person name="Macfadyen A."/>
        </authorList>
    </citation>
    <scope>NUCLEOTIDE SEQUENCE [LARGE SCALE GENOMIC DNA]</scope>
</reference>
<dbReference type="EMBL" id="CAUYUE010000002">
    <property type="protein sequence ID" value="CAK0737868.1"/>
    <property type="molecule type" value="Genomic_DNA"/>
</dbReference>
<organism evidence="2 3">
    <name type="scientific">Coccomyxa viridis</name>
    <dbReference type="NCBI Taxonomy" id="1274662"/>
    <lineage>
        <taxon>Eukaryota</taxon>
        <taxon>Viridiplantae</taxon>
        <taxon>Chlorophyta</taxon>
        <taxon>core chlorophytes</taxon>
        <taxon>Trebouxiophyceae</taxon>
        <taxon>Trebouxiophyceae incertae sedis</taxon>
        <taxon>Coccomyxaceae</taxon>
        <taxon>Coccomyxa</taxon>
    </lineage>
</organism>
<proteinExistence type="predicted"/>
<sequence length="420" mass="47809">MISGKALCPVLAACTLTAGAGGGGRLAHVPEPPRLRSHDTREMFEEKWRHESILSVQRMAQNKRHRSPTCCSAASTPQATTSLQSLALLSIINVQGYINPEIPEGTEASVFAIFDENKKLQFVGFSKDLRNSLRTVFSRRPEKAFFYKAANLAQLDQKEMLNMREAWFEEVGGPPTGNKLALERKAWSEPASSGAISDRGRYQAAEAEVVKMKELIRVRGCNEEFIADPALLQEGKVDFLPAAAMSAEDLERQRQVAAELAKRTRWVDFVCDDQPSQFELRLINTYKTNGGHMFDLNVTFENRETNHRVIVGKEYYEDVDLEPEEVLAMTFAFLLRNKVPRQTEGLLLSSQFNINYFAISEVDQWFEEFVQEWTQAGKKLEGDTKFWRMNRLHGYGGFAWDREFDKQKEEERQLMLTASS</sequence>
<dbReference type="Proteomes" id="UP001314263">
    <property type="component" value="Unassembled WGS sequence"/>
</dbReference>
<dbReference type="AlphaFoldDB" id="A0AAV1HW81"/>
<comment type="caution">
    <text evidence="2">The sequence shown here is derived from an EMBL/GenBank/DDBJ whole genome shotgun (WGS) entry which is preliminary data.</text>
</comment>
<evidence type="ECO:0000313" key="3">
    <source>
        <dbReference type="Proteomes" id="UP001314263"/>
    </source>
</evidence>
<feature type="chain" id="PRO_5043886340" evidence="1">
    <location>
        <begin position="23"/>
        <end position="420"/>
    </location>
</feature>
<protein>
    <submittedName>
        <fullName evidence="2">Uncharacterized protein</fullName>
    </submittedName>
</protein>
<accession>A0AAV1HW81</accession>
<name>A0AAV1HW81_9CHLO</name>
<keyword evidence="1" id="KW-0732">Signal</keyword>
<dbReference type="InterPro" id="IPR049578">
    <property type="entry name" value="CAXIP1-like_GIY-YIG_dom"/>
</dbReference>
<evidence type="ECO:0000313" key="2">
    <source>
        <dbReference type="EMBL" id="CAK0737868.1"/>
    </source>
</evidence>
<gene>
    <name evidence="2" type="ORF">CVIRNUC_000960</name>
</gene>
<feature type="signal peptide" evidence="1">
    <location>
        <begin position="1"/>
        <end position="22"/>
    </location>
</feature>
<dbReference type="CDD" id="cd10450">
    <property type="entry name" value="GIY-YIG_AtGrxS16_like"/>
    <property type="match status" value="1"/>
</dbReference>
<keyword evidence="3" id="KW-1185">Reference proteome</keyword>